<sequence length="319" mass="35677">MSKQWIRECHLIVVDKDGEKVNLSDLKITFNISRTESSNPATGIFTLYNLNNETSNKLRKNEFKKIKFVAGYKENSGQIFSGQIQYTYVKRDNATDTCVVIHAADGDEAHNYATVNTTIAAGYSQADLDHLLMRDIAKYGITAGLRPEFSKSASPRGKVLFGMHRNEVSNLAKQCDANWRYEDNKLHIVPKNKYLTEAIVLTSKTGLIGMPEQTIGSGINVTCLINPNIRPGTLIRLDNRSIKPVDPATKQAAQSGDHKKDAKNQPAMLDADGDYIVFNVDYSGDTRETEWYMTIMCIAKSDHTLLNQSTHHKDKAESE</sequence>
<dbReference type="RefSeq" id="WP_113026130.1">
    <property type="nucleotide sequence ID" value="NZ_CAWNWQ010000018.1"/>
</dbReference>
<name>A0A329VEW8_9GAMM</name>
<protein>
    <recommendedName>
        <fullName evidence="4">Bacteriophage protein</fullName>
    </recommendedName>
</protein>
<gene>
    <name evidence="2" type="ORF">CKY01_13985</name>
</gene>
<evidence type="ECO:0000256" key="1">
    <source>
        <dbReference type="SAM" id="MobiDB-lite"/>
    </source>
</evidence>
<accession>A0A329VEW8</accession>
<comment type="caution">
    <text evidence="2">The sequence shown here is derived from an EMBL/GenBank/DDBJ whole genome shotgun (WGS) entry which is preliminary data.</text>
</comment>
<organism evidence="2 3">
    <name type="scientific">Photorhabdus laumondii subsp. clarkei</name>
    <dbReference type="NCBI Taxonomy" id="2029685"/>
    <lineage>
        <taxon>Bacteria</taxon>
        <taxon>Pseudomonadati</taxon>
        <taxon>Pseudomonadota</taxon>
        <taxon>Gammaproteobacteria</taxon>
        <taxon>Enterobacterales</taxon>
        <taxon>Morganellaceae</taxon>
        <taxon>Photorhabdus</taxon>
    </lineage>
</organism>
<dbReference type="Proteomes" id="UP000250870">
    <property type="component" value="Unassembled WGS sequence"/>
</dbReference>
<dbReference type="NCBIfam" id="NF047561">
    <property type="entry name" value="orf58_phage_fam"/>
    <property type="match status" value="1"/>
</dbReference>
<reference evidence="2 3" key="1">
    <citation type="journal article" date="2018" name="Int. J. Syst. Evol. Microbiol.">
        <title>Whole-genome-based revisit of Photorhabdus phylogeny: proposal for the elevation of most Photorhabdus subspecies to the species level and description of one novel species Photorhabdus bodei sp. nov., and one novel subspecies Photorhabdus laumondii subsp. clarkei subsp. nov.</title>
        <authorList>
            <person name="Machado R.A.R."/>
            <person name="Wuthrich D."/>
            <person name="Kuhnert P."/>
            <person name="Arce C.C.M."/>
            <person name="Thonen L."/>
            <person name="Ruiz C."/>
            <person name="Zhang X."/>
            <person name="Robert C.A.M."/>
            <person name="Karimi J."/>
            <person name="Kamali S."/>
            <person name="Ma J."/>
            <person name="Bruggmann R."/>
            <person name="Erb M."/>
        </authorList>
    </citation>
    <scope>NUCLEOTIDE SEQUENCE [LARGE SCALE GENOMIC DNA]</scope>
    <source>
        <strain evidence="2 3">BOJ-47</strain>
    </source>
</reference>
<proteinExistence type="predicted"/>
<evidence type="ECO:0000313" key="2">
    <source>
        <dbReference type="EMBL" id="RAW90294.1"/>
    </source>
</evidence>
<evidence type="ECO:0000313" key="3">
    <source>
        <dbReference type="Proteomes" id="UP000250870"/>
    </source>
</evidence>
<feature type="region of interest" description="Disordered" evidence="1">
    <location>
        <begin position="246"/>
        <end position="266"/>
    </location>
</feature>
<dbReference type="AlphaFoldDB" id="A0A329VEW8"/>
<evidence type="ECO:0008006" key="4">
    <source>
        <dbReference type="Google" id="ProtNLM"/>
    </source>
</evidence>
<dbReference type="EMBL" id="NSCI01000018">
    <property type="protein sequence ID" value="RAW90294.1"/>
    <property type="molecule type" value="Genomic_DNA"/>
</dbReference>